<sequence>MPLDYISGN</sequence>
<evidence type="ECO:0000313" key="2">
    <source>
        <dbReference type="Proteomes" id="UP000195696"/>
    </source>
</evidence>
<evidence type="ECO:0000313" key="1">
    <source>
        <dbReference type="EMBL" id="SCB67626.1"/>
    </source>
</evidence>
<proteinExistence type="predicted"/>
<accession>A0A1C4CBN0</accession>
<name>A0A1C4CBN0_BACMY</name>
<dbReference type="EMBL" id="FMAK01000026">
    <property type="protein sequence ID" value="SCB67626.1"/>
    <property type="molecule type" value="Genomic_DNA"/>
</dbReference>
<reference evidence="1 2" key="1">
    <citation type="submission" date="2016-08" db="EMBL/GenBank/DDBJ databases">
        <authorList>
            <person name="Seilhamer J.J."/>
        </authorList>
    </citation>
    <scope>NUCLEOTIDE SEQUENCE [LARGE SCALE GENOMIC DNA]</scope>
    <source>
        <strain evidence="1 2">SDA_GO95</strain>
    </source>
</reference>
<gene>
    <name evidence="1" type="ORF">BWGO95_01751</name>
</gene>
<protein>
    <submittedName>
        <fullName evidence="1">Uncharacterized protein</fullName>
    </submittedName>
</protein>
<dbReference type="Proteomes" id="UP000195696">
    <property type="component" value="Unassembled WGS sequence"/>
</dbReference>
<organism evidence="1 2">
    <name type="scientific">Bacillus mycoides</name>
    <dbReference type="NCBI Taxonomy" id="1405"/>
    <lineage>
        <taxon>Bacteria</taxon>
        <taxon>Bacillati</taxon>
        <taxon>Bacillota</taxon>
        <taxon>Bacilli</taxon>
        <taxon>Bacillales</taxon>
        <taxon>Bacillaceae</taxon>
        <taxon>Bacillus</taxon>
        <taxon>Bacillus cereus group</taxon>
    </lineage>
</organism>